<reference evidence="2 3" key="1">
    <citation type="submission" date="2024-01" db="EMBL/GenBank/DDBJ databases">
        <title>A draft genome for a cacao thread blight-causing isolate of Paramarasmius palmivorus.</title>
        <authorList>
            <person name="Baruah I.K."/>
            <person name="Bukari Y."/>
            <person name="Amoako-Attah I."/>
            <person name="Meinhardt L.W."/>
            <person name="Bailey B.A."/>
            <person name="Cohen S.P."/>
        </authorList>
    </citation>
    <scope>NUCLEOTIDE SEQUENCE [LARGE SCALE GENOMIC DNA]</scope>
    <source>
        <strain evidence="2 3">GH-12</strain>
    </source>
</reference>
<comment type="caution">
    <text evidence="2">The sequence shown here is derived from an EMBL/GenBank/DDBJ whole genome shotgun (WGS) entry which is preliminary data.</text>
</comment>
<feature type="domain" description="HAT C-terminal dimerisation" evidence="1">
    <location>
        <begin position="1"/>
        <end position="47"/>
    </location>
</feature>
<dbReference type="InterPro" id="IPR012337">
    <property type="entry name" value="RNaseH-like_sf"/>
</dbReference>
<evidence type="ECO:0000259" key="1">
    <source>
        <dbReference type="Pfam" id="PF05699"/>
    </source>
</evidence>
<organism evidence="2 3">
    <name type="scientific">Paramarasmius palmivorus</name>
    <dbReference type="NCBI Taxonomy" id="297713"/>
    <lineage>
        <taxon>Eukaryota</taxon>
        <taxon>Fungi</taxon>
        <taxon>Dikarya</taxon>
        <taxon>Basidiomycota</taxon>
        <taxon>Agaricomycotina</taxon>
        <taxon>Agaricomycetes</taxon>
        <taxon>Agaricomycetidae</taxon>
        <taxon>Agaricales</taxon>
        <taxon>Marasmiineae</taxon>
        <taxon>Marasmiaceae</taxon>
        <taxon>Paramarasmius</taxon>
    </lineage>
</organism>
<dbReference type="SUPFAM" id="SSF53098">
    <property type="entry name" value="Ribonuclease H-like"/>
    <property type="match status" value="1"/>
</dbReference>
<dbReference type="Proteomes" id="UP001383192">
    <property type="component" value="Unassembled WGS sequence"/>
</dbReference>
<dbReference type="AlphaFoldDB" id="A0AAW0CTU6"/>
<accession>A0AAW0CTU6</accession>
<gene>
    <name evidence="2" type="ORF">VNI00_008882</name>
</gene>
<evidence type="ECO:0000313" key="3">
    <source>
        <dbReference type="Proteomes" id="UP001383192"/>
    </source>
</evidence>
<keyword evidence="3" id="KW-1185">Reference proteome</keyword>
<dbReference type="InterPro" id="IPR008906">
    <property type="entry name" value="HATC_C_dom"/>
</dbReference>
<dbReference type="Pfam" id="PF05699">
    <property type="entry name" value="Dimer_Tnp_hAT"/>
    <property type="match status" value="1"/>
</dbReference>
<name>A0AAW0CTU6_9AGAR</name>
<proteinExistence type="predicted"/>
<sequence length="86" mass="9896">MAMDYHSVPATSTAVERVFSAGRQLLNFMRNRLSGSSIRRFLCFGSWGRKNMVHMPDIEAAIRTLCKRKKDTDEERDELDVEMVDA</sequence>
<protein>
    <recommendedName>
        <fullName evidence="1">HAT C-terminal dimerisation domain-containing protein</fullName>
    </recommendedName>
</protein>
<dbReference type="GO" id="GO:0046983">
    <property type="term" value="F:protein dimerization activity"/>
    <property type="evidence" value="ECO:0007669"/>
    <property type="project" value="InterPro"/>
</dbReference>
<evidence type="ECO:0000313" key="2">
    <source>
        <dbReference type="EMBL" id="KAK7041901.1"/>
    </source>
</evidence>
<dbReference type="EMBL" id="JAYKXP010000031">
    <property type="protein sequence ID" value="KAK7041901.1"/>
    <property type="molecule type" value="Genomic_DNA"/>
</dbReference>